<evidence type="ECO:0000313" key="3">
    <source>
        <dbReference type="Proteomes" id="UP001330812"/>
    </source>
</evidence>
<dbReference type="InterPro" id="IPR034660">
    <property type="entry name" value="DinB/YfiT-like"/>
</dbReference>
<evidence type="ECO:0000259" key="1">
    <source>
        <dbReference type="Pfam" id="PF11716"/>
    </source>
</evidence>
<dbReference type="SUPFAM" id="SSF109854">
    <property type="entry name" value="DinB/YfiT-like putative metalloenzymes"/>
    <property type="match status" value="1"/>
</dbReference>
<dbReference type="InterPro" id="IPR017517">
    <property type="entry name" value="Maleyloyr_isom"/>
</dbReference>
<name>A0ABZ1ICD8_9PSEU</name>
<accession>A0ABZ1ICD8</accession>
<dbReference type="Gene3D" id="1.20.120.450">
    <property type="entry name" value="dinb family like domain"/>
    <property type="match status" value="1"/>
</dbReference>
<dbReference type="InterPro" id="IPR017520">
    <property type="entry name" value="CHP03086"/>
</dbReference>
<dbReference type="NCBIfam" id="TIGR03083">
    <property type="entry name" value="maleylpyruvate isomerase family mycothiol-dependent enzyme"/>
    <property type="match status" value="1"/>
</dbReference>
<gene>
    <name evidence="2" type="ORF">VSH64_06715</name>
</gene>
<protein>
    <submittedName>
        <fullName evidence="2">TIGR03086 family metal-binding protein</fullName>
    </submittedName>
</protein>
<organism evidence="2 3">
    <name type="scientific">Amycolatopsis rhabdoformis</name>
    <dbReference type="NCBI Taxonomy" id="1448059"/>
    <lineage>
        <taxon>Bacteria</taxon>
        <taxon>Bacillati</taxon>
        <taxon>Actinomycetota</taxon>
        <taxon>Actinomycetes</taxon>
        <taxon>Pseudonocardiales</taxon>
        <taxon>Pseudonocardiaceae</taxon>
        <taxon>Amycolatopsis</taxon>
    </lineage>
</organism>
<dbReference type="EMBL" id="CP142149">
    <property type="protein sequence ID" value="WSE31798.1"/>
    <property type="molecule type" value="Genomic_DNA"/>
</dbReference>
<keyword evidence="3" id="KW-1185">Reference proteome</keyword>
<sequence>MDLLEQYFVAQDGFGAVVAAVPAERWDAPSPCAAWTVRDIVGHVLWGRRRLATWITGEDYPETAGAPGAPRPRVLCAGDPARAWRTACDETAPVLTAEGLARVRTIEGFGTGPLTSLLPVFVTDALVHSWDVAHATGVAVTLDPRLVTDTAARMRAIPLQRPEFFGPEVTPPQDADETTRLLAFLGRRAWVPA</sequence>
<dbReference type="NCBIfam" id="TIGR03086">
    <property type="entry name" value="TIGR03086 family metal-binding protein"/>
    <property type="match status" value="1"/>
</dbReference>
<proteinExistence type="predicted"/>
<dbReference type="InterPro" id="IPR024344">
    <property type="entry name" value="MDMPI_metal-binding"/>
</dbReference>
<evidence type="ECO:0000313" key="2">
    <source>
        <dbReference type="EMBL" id="WSE31798.1"/>
    </source>
</evidence>
<reference evidence="2 3" key="1">
    <citation type="journal article" date="2015" name="Int. J. Syst. Evol. Microbiol.">
        <title>Amycolatopsis rhabdoformis sp. nov., an actinomycete isolated from a tropical forest soil.</title>
        <authorList>
            <person name="Souza W.R."/>
            <person name="Silva R.E."/>
            <person name="Goodfellow M."/>
            <person name="Busarakam K."/>
            <person name="Figueiro F.S."/>
            <person name="Ferreira D."/>
            <person name="Rodrigues-Filho E."/>
            <person name="Moraes L.A.B."/>
            <person name="Zucchi T.D."/>
        </authorList>
    </citation>
    <scope>NUCLEOTIDE SEQUENCE [LARGE SCALE GENOMIC DNA]</scope>
    <source>
        <strain evidence="2 3">NCIMB 14900</strain>
    </source>
</reference>
<feature type="domain" description="Mycothiol-dependent maleylpyruvate isomerase metal-binding" evidence="1">
    <location>
        <begin position="13"/>
        <end position="133"/>
    </location>
</feature>
<dbReference type="Proteomes" id="UP001330812">
    <property type="component" value="Chromosome"/>
</dbReference>
<dbReference type="RefSeq" id="WP_326834605.1">
    <property type="nucleotide sequence ID" value="NZ_CP142149.1"/>
</dbReference>
<dbReference type="Pfam" id="PF11716">
    <property type="entry name" value="MDMPI_N"/>
    <property type="match status" value="1"/>
</dbReference>